<keyword evidence="14" id="KW-0597">Phosphoprotein</keyword>
<evidence type="ECO:0000256" key="15">
    <source>
        <dbReference type="RuleBase" id="RU004347"/>
    </source>
</evidence>
<evidence type="ECO:0000313" key="18">
    <source>
        <dbReference type="Proteomes" id="UP001431019"/>
    </source>
</evidence>
<evidence type="ECO:0000256" key="13">
    <source>
        <dbReference type="ARBA" id="ARBA00031464"/>
    </source>
</evidence>
<keyword evidence="9 14" id="KW-0418">Kinase</keyword>
<dbReference type="InterPro" id="IPR002891">
    <property type="entry name" value="APS"/>
</dbReference>
<dbReference type="GO" id="GO:0004020">
    <property type="term" value="F:adenylylsulfate kinase activity"/>
    <property type="evidence" value="ECO:0007669"/>
    <property type="project" value="UniProtKB-EC"/>
</dbReference>
<gene>
    <name evidence="14 17" type="primary">cysC</name>
    <name evidence="17" type="ORF">LJ656_24610</name>
</gene>
<sequence length="200" mass="22126">MTLDVSASQLQTHDFRVDCALRSRLLRQMPAILWFTGLSGAGKSTIANSVEMRLHASGRLTYILDGDSVRLGLCKDLGFSDVDRHENVRRVAEVARLMADAGMIVLVCFISPFRADRVIARATAAGHRFAEIHVHAPVEVAEARDPKGLYRLARSGVIQNFTGIDSPYEPPESPDVFIGTAEMSIEDGVDEVLKWFEAQW</sequence>
<evidence type="ECO:0000256" key="7">
    <source>
        <dbReference type="ARBA" id="ARBA00022679"/>
    </source>
</evidence>
<dbReference type="NCBIfam" id="NF003013">
    <property type="entry name" value="PRK03846.1"/>
    <property type="match status" value="1"/>
</dbReference>
<comment type="similarity">
    <text evidence="4 14 15">Belongs to the APS kinase family.</text>
</comment>
<dbReference type="EMBL" id="JAJITD010000013">
    <property type="protein sequence ID" value="MCC8395771.1"/>
    <property type="molecule type" value="Genomic_DNA"/>
</dbReference>
<evidence type="ECO:0000256" key="5">
    <source>
        <dbReference type="ARBA" id="ARBA00012121"/>
    </source>
</evidence>
<evidence type="ECO:0000256" key="4">
    <source>
        <dbReference type="ARBA" id="ARBA00007008"/>
    </source>
</evidence>
<comment type="pathway">
    <text evidence="3 14 15">Sulfur metabolism; hydrogen sulfide biosynthesis; sulfite from sulfate: step 2/3.</text>
</comment>
<evidence type="ECO:0000256" key="10">
    <source>
        <dbReference type="ARBA" id="ARBA00022840"/>
    </source>
</evidence>
<accession>A0ABS8K0V5</accession>
<evidence type="ECO:0000256" key="3">
    <source>
        <dbReference type="ARBA" id="ARBA00004806"/>
    </source>
</evidence>
<name>A0ABS8K0V5_9BURK</name>
<dbReference type="PANTHER" id="PTHR11055">
    <property type="entry name" value="BIFUNCTIONAL 3'-PHOSPHOADENOSINE 5'-PHOSPHOSULFATE SYNTHASE"/>
    <property type="match status" value="1"/>
</dbReference>
<dbReference type="RefSeq" id="WP_230512126.1">
    <property type="nucleotide sequence ID" value="NZ_JAJITD010000013.1"/>
</dbReference>
<keyword evidence="7 14" id="KW-0808">Transferase</keyword>
<dbReference type="SUPFAM" id="SSF52540">
    <property type="entry name" value="P-loop containing nucleoside triphosphate hydrolases"/>
    <property type="match status" value="1"/>
</dbReference>
<evidence type="ECO:0000259" key="16">
    <source>
        <dbReference type="Pfam" id="PF01583"/>
    </source>
</evidence>
<evidence type="ECO:0000256" key="6">
    <source>
        <dbReference type="ARBA" id="ARBA00018163"/>
    </source>
</evidence>
<dbReference type="Proteomes" id="UP001431019">
    <property type="component" value="Unassembled WGS sequence"/>
</dbReference>
<reference evidence="17 18" key="1">
    <citation type="submission" date="2021-11" db="EMBL/GenBank/DDBJ databases">
        <authorList>
            <person name="Oh E.-T."/>
            <person name="Kim S.-B."/>
        </authorList>
    </citation>
    <scope>NUCLEOTIDE SEQUENCE [LARGE SCALE GENOMIC DNA]</scope>
    <source>
        <strain evidence="17 18">MMS20-SJTR3</strain>
    </source>
</reference>
<feature type="domain" description="APS kinase" evidence="16">
    <location>
        <begin position="30"/>
        <end position="178"/>
    </location>
</feature>
<protein>
    <recommendedName>
        <fullName evidence="6 14">Adenylyl-sulfate kinase</fullName>
        <ecNumber evidence="5 14">2.7.1.25</ecNumber>
    </recommendedName>
    <alternativeName>
        <fullName evidence="12 14">APS kinase</fullName>
    </alternativeName>
    <alternativeName>
        <fullName evidence="13 14">ATP adenosine-5'-phosphosulfate 3'-phosphotransferase</fullName>
    </alternativeName>
    <alternativeName>
        <fullName evidence="11 14">Adenosine-5'-phosphosulfate kinase</fullName>
    </alternativeName>
</protein>
<keyword evidence="8 14" id="KW-0547">Nucleotide-binding</keyword>
<dbReference type="EC" id="2.7.1.25" evidence="5 14"/>
<dbReference type="Pfam" id="PF01583">
    <property type="entry name" value="APS_kinase"/>
    <property type="match status" value="1"/>
</dbReference>
<dbReference type="Gene3D" id="3.40.50.300">
    <property type="entry name" value="P-loop containing nucleotide triphosphate hydrolases"/>
    <property type="match status" value="1"/>
</dbReference>
<evidence type="ECO:0000256" key="12">
    <source>
        <dbReference type="ARBA" id="ARBA00031393"/>
    </source>
</evidence>
<dbReference type="InterPro" id="IPR059117">
    <property type="entry name" value="APS_kinase_dom"/>
</dbReference>
<feature type="binding site" evidence="14">
    <location>
        <begin position="37"/>
        <end position="44"/>
    </location>
    <ligand>
        <name>ATP</name>
        <dbReference type="ChEBI" id="CHEBI:30616"/>
    </ligand>
</feature>
<keyword evidence="18" id="KW-1185">Reference proteome</keyword>
<evidence type="ECO:0000313" key="17">
    <source>
        <dbReference type="EMBL" id="MCC8395771.1"/>
    </source>
</evidence>
<organism evidence="17 18">
    <name type="scientific">Paraburkholderia sejongensis</name>
    <dbReference type="NCBI Taxonomy" id="2886946"/>
    <lineage>
        <taxon>Bacteria</taxon>
        <taxon>Pseudomonadati</taxon>
        <taxon>Pseudomonadota</taxon>
        <taxon>Betaproteobacteria</taxon>
        <taxon>Burkholderiales</taxon>
        <taxon>Burkholderiaceae</taxon>
        <taxon>Paraburkholderia</taxon>
    </lineage>
</organism>
<comment type="catalytic activity">
    <reaction evidence="1 14 15">
        <text>adenosine 5'-phosphosulfate + ATP = 3'-phosphoadenylyl sulfate + ADP + H(+)</text>
        <dbReference type="Rhea" id="RHEA:24152"/>
        <dbReference type="ChEBI" id="CHEBI:15378"/>
        <dbReference type="ChEBI" id="CHEBI:30616"/>
        <dbReference type="ChEBI" id="CHEBI:58243"/>
        <dbReference type="ChEBI" id="CHEBI:58339"/>
        <dbReference type="ChEBI" id="CHEBI:456216"/>
        <dbReference type="EC" id="2.7.1.25"/>
    </reaction>
</comment>
<evidence type="ECO:0000256" key="14">
    <source>
        <dbReference type="HAMAP-Rule" id="MF_00065"/>
    </source>
</evidence>
<feature type="active site" description="Phosphoserine intermediate" evidence="14">
    <location>
        <position position="111"/>
    </location>
</feature>
<dbReference type="CDD" id="cd02027">
    <property type="entry name" value="APSK"/>
    <property type="match status" value="1"/>
</dbReference>
<evidence type="ECO:0000256" key="9">
    <source>
        <dbReference type="ARBA" id="ARBA00022777"/>
    </source>
</evidence>
<dbReference type="NCBIfam" id="TIGR00455">
    <property type="entry name" value="apsK"/>
    <property type="match status" value="1"/>
</dbReference>
<proteinExistence type="inferred from homology"/>
<dbReference type="InterPro" id="IPR027417">
    <property type="entry name" value="P-loop_NTPase"/>
</dbReference>
<evidence type="ECO:0000256" key="2">
    <source>
        <dbReference type="ARBA" id="ARBA00002632"/>
    </source>
</evidence>
<dbReference type="HAMAP" id="MF_00065">
    <property type="entry name" value="Adenylyl_sulf_kinase"/>
    <property type="match status" value="1"/>
</dbReference>
<comment type="function">
    <text evidence="2 14 15">Catalyzes the synthesis of activated sulfate.</text>
</comment>
<evidence type="ECO:0000256" key="1">
    <source>
        <dbReference type="ARBA" id="ARBA00001823"/>
    </source>
</evidence>
<dbReference type="PANTHER" id="PTHR11055:SF63">
    <property type="entry name" value="ADENYLYL-SULFATE KINASE 1, CHLOROPLASTIC"/>
    <property type="match status" value="1"/>
</dbReference>
<comment type="caution">
    <text evidence="17">The sequence shown here is derived from an EMBL/GenBank/DDBJ whole genome shotgun (WGS) entry which is preliminary data.</text>
</comment>
<keyword evidence="10 14" id="KW-0067">ATP-binding</keyword>
<evidence type="ECO:0000256" key="8">
    <source>
        <dbReference type="ARBA" id="ARBA00022741"/>
    </source>
</evidence>
<evidence type="ECO:0000256" key="11">
    <source>
        <dbReference type="ARBA" id="ARBA00029724"/>
    </source>
</evidence>